<dbReference type="HOGENOM" id="CLU_3265959_0_0_10"/>
<dbReference type="PATRIC" id="fig|1321819.3.peg.1478"/>
<proteinExistence type="predicted"/>
<comment type="caution">
    <text evidence="1">The sequence shown here is derived from an EMBL/GenBank/DDBJ whole genome shotgun (WGS) entry which is preliminary data.</text>
</comment>
<dbReference type="AlphaFoldDB" id="U2DZZ7"/>
<organism evidence="1 2">
    <name type="scientific">Bacteroides pyogenes F0041</name>
    <dbReference type="NCBI Taxonomy" id="1321819"/>
    <lineage>
        <taxon>Bacteria</taxon>
        <taxon>Pseudomonadati</taxon>
        <taxon>Bacteroidota</taxon>
        <taxon>Bacteroidia</taxon>
        <taxon>Bacteroidales</taxon>
        <taxon>Bacteroidaceae</taxon>
        <taxon>Bacteroides</taxon>
    </lineage>
</organism>
<protein>
    <submittedName>
        <fullName evidence="1">Uncharacterized protein</fullName>
    </submittedName>
</protein>
<sequence>MLFALKTMPDRKQIVRIGMQTDHEHYLSFFCCRTVQRCVRR</sequence>
<reference evidence="1 2" key="1">
    <citation type="submission" date="2013-08" db="EMBL/GenBank/DDBJ databases">
        <authorList>
            <person name="Weinstock G."/>
            <person name="Sodergren E."/>
            <person name="Wylie T."/>
            <person name="Fulton L."/>
            <person name="Fulton R."/>
            <person name="Fronick C."/>
            <person name="O'Laughlin M."/>
            <person name="Godfrey J."/>
            <person name="Miner T."/>
            <person name="Herter B."/>
            <person name="Appelbaum E."/>
            <person name="Cordes M."/>
            <person name="Lek S."/>
            <person name="Wollam A."/>
            <person name="Pepin K.H."/>
            <person name="Palsikar V.B."/>
            <person name="Mitreva M."/>
            <person name="Wilson R.K."/>
        </authorList>
    </citation>
    <scope>NUCLEOTIDE SEQUENCE [LARGE SCALE GENOMIC DNA]</scope>
    <source>
        <strain evidence="1 2">F0041</strain>
    </source>
</reference>
<evidence type="ECO:0000313" key="1">
    <source>
        <dbReference type="EMBL" id="ERI85536.1"/>
    </source>
</evidence>
<name>U2DZZ7_9BACE</name>
<evidence type="ECO:0000313" key="2">
    <source>
        <dbReference type="Proteomes" id="UP000016496"/>
    </source>
</evidence>
<dbReference type="Proteomes" id="UP000016496">
    <property type="component" value="Unassembled WGS sequence"/>
</dbReference>
<accession>U2DZZ7</accession>
<gene>
    <name evidence="1" type="ORF">HMPREF1981_01608</name>
</gene>
<dbReference type="EMBL" id="AWSV01000088">
    <property type="protein sequence ID" value="ERI85536.1"/>
    <property type="molecule type" value="Genomic_DNA"/>
</dbReference>